<organism evidence="2 3">
    <name type="scientific">Rhodocollybia butyracea</name>
    <dbReference type="NCBI Taxonomy" id="206335"/>
    <lineage>
        <taxon>Eukaryota</taxon>
        <taxon>Fungi</taxon>
        <taxon>Dikarya</taxon>
        <taxon>Basidiomycota</taxon>
        <taxon>Agaricomycotina</taxon>
        <taxon>Agaricomycetes</taxon>
        <taxon>Agaricomycetidae</taxon>
        <taxon>Agaricales</taxon>
        <taxon>Marasmiineae</taxon>
        <taxon>Omphalotaceae</taxon>
        <taxon>Rhodocollybia</taxon>
    </lineage>
</organism>
<dbReference type="AlphaFoldDB" id="A0A9P5Q341"/>
<evidence type="ECO:0000313" key="3">
    <source>
        <dbReference type="Proteomes" id="UP000772434"/>
    </source>
</evidence>
<evidence type="ECO:0000313" key="2">
    <source>
        <dbReference type="EMBL" id="KAF9073250.1"/>
    </source>
</evidence>
<keyword evidence="3" id="KW-1185">Reference proteome</keyword>
<feature type="compositionally biased region" description="Acidic residues" evidence="1">
    <location>
        <begin position="313"/>
        <end position="323"/>
    </location>
</feature>
<feature type="compositionally biased region" description="Basic and acidic residues" evidence="1">
    <location>
        <begin position="324"/>
        <end position="333"/>
    </location>
</feature>
<feature type="non-terminal residue" evidence="2">
    <location>
        <position position="1"/>
    </location>
</feature>
<comment type="caution">
    <text evidence="2">The sequence shown here is derived from an EMBL/GenBank/DDBJ whole genome shotgun (WGS) entry which is preliminary data.</text>
</comment>
<name>A0A9P5Q341_9AGAR</name>
<feature type="compositionally biased region" description="Polar residues" evidence="1">
    <location>
        <begin position="1"/>
        <end position="16"/>
    </location>
</feature>
<dbReference type="OrthoDB" id="3262173at2759"/>
<gene>
    <name evidence="2" type="ORF">BDP27DRAFT_1216203</name>
</gene>
<evidence type="ECO:0000256" key="1">
    <source>
        <dbReference type="SAM" id="MobiDB-lite"/>
    </source>
</evidence>
<dbReference type="EMBL" id="JADNRY010000019">
    <property type="protein sequence ID" value="KAF9073250.1"/>
    <property type="molecule type" value="Genomic_DNA"/>
</dbReference>
<feature type="compositionally biased region" description="Polar residues" evidence="1">
    <location>
        <begin position="269"/>
        <end position="297"/>
    </location>
</feature>
<reference evidence="2" key="1">
    <citation type="submission" date="2020-11" db="EMBL/GenBank/DDBJ databases">
        <authorList>
            <consortium name="DOE Joint Genome Institute"/>
            <person name="Ahrendt S."/>
            <person name="Riley R."/>
            <person name="Andreopoulos W."/>
            <person name="Labutti K."/>
            <person name="Pangilinan J."/>
            <person name="Ruiz-Duenas F.J."/>
            <person name="Barrasa J.M."/>
            <person name="Sanchez-Garcia M."/>
            <person name="Camarero S."/>
            <person name="Miyauchi S."/>
            <person name="Serrano A."/>
            <person name="Linde D."/>
            <person name="Babiker R."/>
            <person name="Drula E."/>
            <person name="Ayuso-Fernandez I."/>
            <person name="Pacheco R."/>
            <person name="Padilla G."/>
            <person name="Ferreira P."/>
            <person name="Barriuso J."/>
            <person name="Kellner H."/>
            <person name="Castanera R."/>
            <person name="Alfaro M."/>
            <person name="Ramirez L."/>
            <person name="Pisabarro A.G."/>
            <person name="Kuo A."/>
            <person name="Tritt A."/>
            <person name="Lipzen A."/>
            <person name="He G."/>
            <person name="Yan M."/>
            <person name="Ng V."/>
            <person name="Cullen D."/>
            <person name="Martin F."/>
            <person name="Rosso M.-N."/>
            <person name="Henrissat B."/>
            <person name="Hibbett D."/>
            <person name="Martinez A.T."/>
            <person name="Grigoriev I.V."/>
        </authorList>
    </citation>
    <scope>NUCLEOTIDE SEQUENCE</scope>
    <source>
        <strain evidence="2">AH 40177</strain>
    </source>
</reference>
<protein>
    <submittedName>
        <fullName evidence="2">Uncharacterized protein</fullName>
    </submittedName>
</protein>
<proteinExistence type="predicted"/>
<feature type="region of interest" description="Disordered" evidence="1">
    <location>
        <begin position="269"/>
        <end position="342"/>
    </location>
</feature>
<feature type="region of interest" description="Disordered" evidence="1">
    <location>
        <begin position="130"/>
        <end position="156"/>
    </location>
</feature>
<accession>A0A9P5Q341</accession>
<sequence>KKTHVRGSSSVASSKQILLMAKLTPPTSTKKPASVRGKPVRITPSESDIDDGASVADSIISTNRVRRTEAERVEYFKNQPECGSLEPTRVKCIRCQKYISLGRKTTYNVGPWEKHRAKCDLKPAVECVSLQDSPEGGDEETRSESVTPSRPHRTADERKAVLLADPNIQEVKTDEVLCKKCNSWIRLVSGRSYDLRNWNRHNKSCGAAVPSSRVATAERKLKLVNDPRVKSFGTSFVVCAACDTKIELMNDVDYNLTLWEEHKAGCAETQSDKSSIPSPTQSAKAPTSVGSSTSTVIHTEEPVAKGVKRRLEDDDVDLPEDDPDARPQNRPRTENYVAPNNEPPSVLGWFMMPFKSFMRGFKESLSS</sequence>
<feature type="region of interest" description="Disordered" evidence="1">
    <location>
        <begin position="1"/>
        <end position="49"/>
    </location>
</feature>
<dbReference type="Proteomes" id="UP000772434">
    <property type="component" value="Unassembled WGS sequence"/>
</dbReference>